<reference evidence="1 2" key="1">
    <citation type="submission" date="2019-03" db="EMBL/GenBank/DDBJ databases">
        <title>Draft genome sequences of novel Actinobacteria.</title>
        <authorList>
            <person name="Sahin N."/>
            <person name="Ay H."/>
            <person name="Saygin H."/>
        </authorList>
    </citation>
    <scope>NUCLEOTIDE SEQUENCE [LARGE SCALE GENOMIC DNA]</scope>
    <source>
        <strain evidence="1 2">CH32</strain>
    </source>
</reference>
<sequence length="359" mass="37758">MVLRIGGVIAGVFALLFAAPAAFPLHNLGPRLGVDGCPTSPAGGWEGGDRPGALVPADGAVSVTMCELPLATAQRLAGALPRVSVPVRKLTTQVDAMVAELNALPTRDVLEAELREREAAKGHVLGDDLHLGEVCTAVGYGTSLSFVVHYGDGRTSAVVLVDRNCGTARYADRTRFGNPSDAFLRHYRAQLETRPKPSALAGCAAELPAADIDLTHARGWPRDDVAANRGPGWRTFLPSPLSAATACRYRLDGDLLRLRAQVRIPDDLVSVRSLINTSTAANTVTGSGGTENVTNLTDCGLARSTRPAALDVVWVGDSTGAIAEVRIWRAPCQAVYTGSTGGKIPTAQLLSRLDAWLGR</sequence>
<comment type="caution">
    <text evidence="1">The sequence shown here is derived from an EMBL/GenBank/DDBJ whole genome shotgun (WGS) entry which is preliminary data.</text>
</comment>
<organism evidence="1 2">
    <name type="scientific">Nonomuraea terrae</name>
    <dbReference type="NCBI Taxonomy" id="2530383"/>
    <lineage>
        <taxon>Bacteria</taxon>
        <taxon>Bacillati</taxon>
        <taxon>Actinomycetota</taxon>
        <taxon>Actinomycetes</taxon>
        <taxon>Streptosporangiales</taxon>
        <taxon>Streptosporangiaceae</taxon>
        <taxon>Nonomuraea</taxon>
    </lineage>
</organism>
<evidence type="ECO:0000313" key="2">
    <source>
        <dbReference type="Proteomes" id="UP000295302"/>
    </source>
</evidence>
<proteinExistence type="predicted"/>
<accession>A0A4R4YMQ6</accession>
<evidence type="ECO:0000313" key="1">
    <source>
        <dbReference type="EMBL" id="TDD46345.1"/>
    </source>
</evidence>
<dbReference type="EMBL" id="SMKQ01000062">
    <property type="protein sequence ID" value="TDD46345.1"/>
    <property type="molecule type" value="Genomic_DNA"/>
</dbReference>
<protein>
    <submittedName>
        <fullName evidence="1">Uncharacterized protein</fullName>
    </submittedName>
</protein>
<dbReference type="OrthoDB" id="3534817at2"/>
<dbReference type="RefSeq" id="WP_132615066.1">
    <property type="nucleotide sequence ID" value="NZ_SMKQ01000062.1"/>
</dbReference>
<dbReference type="Proteomes" id="UP000295302">
    <property type="component" value="Unassembled WGS sequence"/>
</dbReference>
<keyword evidence="2" id="KW-1185">Reference proteome</keyword>
<name>A0A4R4YMQ6_9ACTN</name>
<dbReference type="AlphaFoldDB" id="A0A4R4YMQ6"/>
<gene>
    <name evidence="1" type="ORF">E1286_20995</name>
</gene>